<keyword evidence="2" id="KW-1185">Reference proteome</keyword>
<dbReference type="AlphaFoldDB" id="A0A1Y1YYZ0"/>
<protein>
    <submittedName>
        <fullName evidence="1">Uncharacterized protein</fullName>
    </submittedName>
</protein>
<dbReference type="InParanoid" id="A0A1Y1YYZ0"/>
<name>A0A1Y1YYZ0_9FUNG</name>
<sequence>MTGCDQELNQARRKDLSCGRAHCRPVTRCDPATFAHFKHPLNSMVRWSASYPAMKRIFRFVELTRIFHPPAKLEDGVLLQGAVAGVRVRQDQAGDLVNSAHRGHKMVDGWGFGLGLKQLTLMHFGVFC</sequence>
<reference evidence="1 2" key="1">
    <citation type="submission" date="2016-07" db="EMBL/GenBank/DDBJ databases">
        <title>Pervasive Adenine N6-methylation of Active Genes in Fungi.</title>
        <authorList>
            <consortium name="DOE Joint Genome Institute"/>
            <person name="Mondo S.J."/>
            <person name="Dannebaum R.O."/>
            <person name="Kuo R.C."/>
            <person name="Labutti K."/>
            <person name="Haridas S."/>
            <person name="Kuo A."/>
            <person name="Salamov A."/>
            <person name="Ahrendt S.R."/>
            <person name="Lipzen A."/>
            <person name="Sullivan W."/>
            <person name="Andreopoulos W.B."/>
            <person name="Clum A."/>
            <person name="Lindquist E."/>
            <person name="Daum C."/>
            <person name="Ramamoorthy G.K."/>
            <person name="Gryganskyi A."/>
            <person name="Culley D."/>
            <person name="Magnuson J.K."/>
            <person name="James T.Y."/>
            <person name="O'Malley M.A."/>
            <person name="Stajich J.E."/>
            <person name="Spatafora J.W."/>
            <person name="Visel A."/>
            <person name="Grigoriev I.V."/>
        </authorList>
    </citation>
    <scope>NUCLEOTIDE SEQUENCE [LARGE SCALE GENOMIC DNA]</scope>
    <source>
        <strain evidence="1 2">CBS 931.73</strain>
    </source>
</reference>
<proteinExistence type="predicted"/>
<dbReference type="Proteomes" id="UP000193498">
    <property type="component" value="Unassembled WGS sequence"/>
</dbReference>
<accession>A0A1Y1YYZ0</accession>
<dbReference type="EMBL" id="MCFE01000048">
    <property type="protein sequence ID" value="ORY03268.1"/>
    <property type="molecule type" value="Genomic_DNA"/>
</dbReference>
<gene>
    <name evidence="1" type="ORF">K493DRAFT_72165</name>
</gene>
<comment type="caution">
    <text evidence="1">The sequence shown here is derived from an EMBL/GenBank/DDBJ whole genome shotgun (WGS) entry which is preliminary data.</text>
</comment>
<organism evidence="1 2">
    <name type="scientific">Basidiobolus meristosporus CBS 931.73</name>
    <dbReference type="NCBI Taxonomy" id="1314790"/>
    <lineage>
        <taxon>Eukaryota</taxon>
        <taxon>Fungi</taxon>
        <taxon>Fungi incertae sedis</taxon>
        <taxon>Zoopagomycota</taxon>
        <taxon>Entomophthoromycotina</taxon>
        <taxon>Basidiobolomycetes</taxon>
        <taxon>Basidiobolales</taxon>
        <taxon>Basidiobolaceae</taxon>
        <taxon>Basidiobolus</taxon>
    </lineage>
</organism>
<evidence type="ECO:0000313" key="1">
    <source>
        <dbReference type="EMBL" id="ORY03268.1"/>
    </source>
</evidence>
<evidence type="ECO:0000313" key="2">
    <source>
        <dbReference type="Proteomes" id="UP000193498"/>
    </source>
</evidence>